<organism evidence="2 3">
    <name type="scientific">Lecanosticta acicola</name>
    <dbReference type="NCBI Taxonomy" id="111012"/>
    <lineage>
        <taxon>Eukaryota</taxon>
        <taxon>Fungi</taxon>
        <taxon>Dikarya</taxon>
        <taxon>Ascomycota</taxon>
        <taxon>Pezizomycotina</taxon>
        <taxon>Dothideomycetes</taxon>
        <taxon>Dothideomycetidae</taxon>
        <taxon>Mycosphaerellales</taxon>
        <taxon>Mycosphaerellaceae</taxon>
        <taxon>Lecanosticta</taxon>
    </lineage>
</organism>
<keyword evidence="3" id="KW-1185">Reference proteome</keyword>
<dbReference type="AlphaFoldDB" id="A0AAI9EF95"/>
<dbReference type="Proteomes" id="UP001296104">
    <property type="component" value="Unassembled WGS sequence"/>
</dbReference>
<feature type="region of interest" description="Disordered" evidence="1">
    <location>
        <begin position="1"/>
        <end position="52"/>
    </location>
</feature>
<accession>A0AAI9EF95</accession>
<evidence type="ECO:0000313" key="3">
    <source>
        <dbReference type="Proteomes" id="UP001296104"/>
    </source>
</evidence>
<reference evidence="2" key="1">
    <citation type="submission" date="2023-11" db="EMBL/GenBank/DDBJ databases">
        <authorList>
            <person name="Alioto T."/>
            <person name="Alioto T."/>
            <person name="Gomez Garrido J."/>
        </authorList>
    </citation>
    <scope>NUCLEOTIDE SEQUENCE</scope>
</reference>
<feature type="compositionally biased region" description="Low complexity" evidence="1">
    <location>
        <begin position="1"/>
        <end position="41"/>
    </location>
</feature>
<evidence type="ECO:0000313" key="2">
    <source>
        <dbReference type="EMBL" id="CAK4034074.1"/>
    </source>
</evidence>
<evidence type="ECO:0000256" key="1">
    <source>
        <dbReference type="SAM" id="MobiDB-lite"/>
    </source>
</evidence>
<name>A0AAI9EF95_9PEZI</name>
<sequence>MSATQIKTPPPAQAQAQAQAPNKTPTPKAVPRKPAAVPAAKKSAESLTGDSAAATAIEDTVKAIEKLEAKLTAINTNSVARVANSHITSADEALTPMVSLKTSKPLDKFPDTPKDIAKLTLVQINDLLTHLDTGKTGSEVARRERLRTQMGLKASPA</sequence>
<dbReference type="InterPro" id="IPR012917">
    <property type="entry name" value="DUF3294"/>
</dbReference>
<proteinExistence type="predicted"/>
<dbReference type="EMBL" id="CAVMBE010000103">
    <property type="protein sequence ID" value="CAK4034074.1"/>
    <property type="molecule type" value="Genomic_DNA"/>
</dbReference>
<comment type="caution">
    <text evidence="2">The sequence shown here is derived from an EMBL/GenBank/DDBJ whole genome shotgun (WGS) entry which is preliminary data.</text>
</comment>
<dbReference type="Pfam" id="PF07957">
    <property type="entry name" value="DUF3294"/>
    <property type="match status" value="1"/>
</dbReference>
<protein>
    <submittedName>
        <fullName evidence="2">Uncharacterized protein</fullName>
    </submittedName>
</protein>
<gene>
    <name evidence="2" type="ORF">LECACI_7A009232</name>
</gene>